<organism evidence="2">
    <name type="scientific">Dickeya oryzae</name>
    <dbReference type="NCBI Taxonomy" id="1240404"/>
    <lineage>
        <taxon>Bacteria</taxon>
        <taxon>Pseudomonadati</taxon>
        <taxon>Pseudomonadota</taxon>
        <taxon>Gammaproteobacteria</taxon>
        <taxon>Enterobacterales</taxon>
        <taxon>Pectobacteriaceae</taxon>
        <taxon>Dickeya</taxon>
    </lineage>
</organism>
<proteinExistence type="predicted"/>
<keyword evidence="1" id="KW-0732">Signal</keyword>
<sequence length="750" mass="83493">MKSICFIAGILGMGLLSASVQATPVVYNGTLGTTPVVMELDVNVDGRVESRYFTTPERVTHHINGQRSKQGQLTLNVDVDALENDDEADAEAKPTNSPVITLQPADNNGWQGEWRQGQGAPLTVVLSPVAPIATAGLSPFMQSLYQVSPYDYLLRATAEPVMVKQGVVNGYNVEWWQEPNAKISMFQLTSGYPAERLVALNTALRDSFWRTVLAVAQCEHSDDKVKISLLSETLISYVVSDVRDCGGAHSYMDVSPHILQVSNASWLTLSDLMWVDTSPVPDASAIPDAYLQDTLPTWLAAEFARLYPKQTAATDDESDDVCDYSSTEVWANAPWSLTPKGVYFQTMTSNFTSLCKGSGWEILPWDIVKQHPGRLKDLPGVVTTSDHAEPQLFSGTLGDDSIVLELNIDAKNSVAGRYFSTRTLHDRELSGDRHTDGQLALSEVISQKYRDEDDDTELPELTLHTVDNQGWQGEWRDGKGKTAKVMLHPLSVTAPSSVFMQSLYARSHYDYVRNQKAEPRQVKKEVINGYEVEWWQDPLSNVLTAQLVSGYTPEQRARLNAKLIDSLWEQAALFQRCEMFSNGKDVLSPEFSLRLLSPSVVSYTIDVDTMCADVGREVYTRASTLRSSDAKPLTLADILWVAESPIPDQTTGTKDSQYLDENFTDWLVELFSKRYPKQMRDDFQVDGETCSYGESASWGAPEWYLTPQGIHFLPEAMTGLAPECHNADWAVIPWDIVKQHPGRLKDLPLP</sequence>
<feature type="signal peptide" evidence="1">
    <location>
        <begin position="1"/>
        <end position="22"/>
    </location>
</feature>
<evidence type="ECO:0000313" key="2">
    <source>
        <dbReference type="EMBL" id="XDL13291.1"/>
    </source>
</evidence>
<dbReference type="RefSeq" id="WP_226101470.1">
    <property type="nucleotide sequence ID" value="NZ_CP162411.1"/>
</dbReference>
<reference evidence="2" key="1">
    <citation type="submission" date="2024-07" db="EMBL/GenBank/DDBJ databases">
        <authorList>
            <person name="Pedron J."/>
        </authorList>
    </citation>
    <scope>NUCLEOTIDE SEQUENCE</scope>
    <source>
        <strain evidence="2">A642-S2-A17</strain>
    </source>
</reference>
<accession>A0AB39IDS3</accession>
<dbReference type="AlphaFoldDB" id="A0AB39IDS3"/>
<dbReference type="EMBL" id="CP162411">
    <property type="protein sequence ID" value="XDL13291.1"/>
    <property type="molecule type" value="Genomic_DNA"/>
</dbReference>
<evidence type="ECO:0000256" key="1">
    <source>
        <dbReference type="SAM" id="SignalP"/>
    </source>
</evidence>
<name>A0AB39IDS3_9GAMM</name>
<protein>
    <submittedName>
        <fullName evidence="2">Uncharacterized protein</fullName>
    </submittedName>
</protein>
<feature type="chain" id="PRO_5044202927" evidence="1">
    <location>
        <begin position="23"/>
        <end position="750"/>
    </location>
</feature>
<gene>
    <name evidence="2" type="ORF">LF923_0013895</name>
</gene>